<organism evidence="1 2">
    <name type="scientific">Clostridioides difficile</name>
    <name type="common">Peptoclostridium difficile</name>
    <dbReference type="NCBI Taxonomy" id="1496"/>
    <lineage>
        <taxon>Bacteria</taxon>
        <taxon>Bacillati</taxon>
        <taxon>Bacillota</taxon>
        <taxon>Clostridia</taxon>
        <taxon>Peptostreptococcales</taxon>
        <taxon>Peptostreptococcaceae</taxon>
        <taxon>Clostridioides</taxon>
    </lineage>
</organism>
<protein>
    <submittedName>
        <fullName evidence="1">Uncharacterized protein</fullName>
    </submittedName>
</protein>
<dbReference type="RefSeq" id="WP_009899200.1">
    <property type="nucleotide sequence ID" value="NZ_FUQT01000003.1"/>
</dbReference>
<dbReference type="AlphaFoldDB" id="A0AAN6A7W4"/>
<name>A0AAN6A7W4_CLODI</name>
<accession>A0AAN6A7W4</accession>
<dbReference type="EMBL" id="DAEPXK010000076">
    <property type="protein sequence ID" value="HBH1544367.1"/>
    <property type="molecule type" value="Genomic_DNA"/>
</dbReference>
<sequence>MNKFQKVVSKMVIQDEKEKFWEGYEYCMVGRSIPSSIRRYVKGFKENNYTIEDVYNELKLLKNN</sequence>
<gene>
    <name evidence="1" type="ORF">KRM00_003916</name>
</gene>
<dbReference type="Proteomes" id="UP000878956">
    <property type="component" value="Unassembled WGS sequence"/>
</dbReference>
<comment type="caution">
    <text evidence="1">The sequence shown here is derived from an EMBL/GenBank/DDBJ whole genome shotgun (WGS) entry which is preliminary data.</text>
</comment>
<reference evidence="1" key="2">
    <citation type="submission" date="2021-06" db="EMBL/GenBank/DDBJ databases">
        <authorList>
            <consortium name="NCBI Pathogen Detection Project"/>
        </authorList>
    </citation>
    <scope>NUCLEOTIDE SEQUENCE</scope>
    <source>
        <strain evidence="1">HN1000</strain>
    </source>
</reference>
<reference evidence="1" key="1">
    <citation type="journal article" date="2018" name="Genome Biol.">
        <title>SKESA: strategic k-mer extension for scrupulous assemblies.</title>
        <authorList>
            <person name="Souvorov A."/>
            <person name="Agarwala R."/>
            <person name="Lipman D.J."/>
        </authorList>
    </citation>
    <scope>NUCLEOTIDE SEQUENCE</scope>
    <source>
        <strain evidence="1">HN1000</strain>
    </source>
</reference>
<evidence type="ECO:0000313" key="1">
    <source>
        <dbReference type="EMBL" id="HBH1544367.1"/>
    </source>
</evidence>
<proteinExistence type="predicted"/>
<evidence type="ECO:0000313" key="2">
    <source>
        <dbReference type="Proteomes" id="UP000878956"/>
    </source>
</evidence>